<dbReference type="InterPro" id="IPR012338">
    <property type="entry name" value="Beta-lactam/transpept-like"/>
</dbReference>
<dbReference type="Gene3D" id="3.40.710.10">
    <property type="entry name" value="DD-peptidase/beta-lactamase superfamily"/>
    <property type="match status" value="1"/>
</dbReference>
<accession>A0A7X5YHF8</accession>
<protein>
    <submittedName>
        <fullName evidence="2">CubicO group peptidase (Beta-lactamase class C family)</fullName>
    </submittedName>
</protein>
<proteinExistence type="predicted"/>
<dbReference type="RefSeq" id="WP_168044748.1">
    <property type="nucleotide sequence ID" value="NZ_JAATJM010000001.1"/>
</dbReference>
<keyword evidence="3" id="KW-1185">Reference proteome</keyword>
<dbReference type="PANTHER" id="PTHR43283">
    <property type="entry name" value="BETA-LACTAMASE-RELATED"/>
    <property type="match status" value="1"/>
</dbReference>
<comment type="caution">
    <text evidence="2">The sequence shown here is derived from an EMBL/GenBank/DDBJ whole genome shotgun (WGS) entry which is preliminary data.</text>
</comment>
<organism evidence="2 3">
    <name type="scientific">Brevundimonas alba</name>
    <dbReference type="NCBI Taxonomy" id="74314"/>
    <lineage>
        <taxon>Bacteria</taxon>
        <taxon>Pseudomonadati</taxon>
        <taxon>Pseudomonadota</taxon>
        <taxon>Alphaproteobacteria</taxon>
        <taxon>Caulobacterales</taxon>
        <taxon>Caulobacteraceae</taxon>
        <taxon>Brevundimonas</taxon>
    </lineage>
</organism>
<sequence>MSEVGGLPLASDAGAAGFDAARLDHMAAWMADMVGTGQVAGASTLLMRHGQVVDFRTFGKARLGDQAPLAADTMFRIYSMTKPVTAVAMMILFEEGRWRLDDPITKFLPEFEGQKVFAGMDADGSMRLEDATRPPSMRELMSHTAGLGYGLFDVHPVERAYGEKAVLSAGSLDELARRAADIPLMFQPGTEWFYSVASDLLGLIVERLSGQTLGAFLQDRIFGPLRMADTGFHTRADNEHRLAGLYADDGAGGLKTATHTFGVPIHDITTRPPFEGGGGGLVSTTTDYARFCQMILNRGELDGVRILSPETVALMGTNVIPDAVLDTTNPLRLLPFSRAFGFGLGFSIVLDPTALGVSEGRGTLSWGGGGGTWFWVDPASDIAFVGMIQRMADPVSDTFRRTARTFVYRALTHPEK</sequence>
<dbReference type="Pfam" id="PF00144">
    <property type="entry name" value="Beta-lactamase"/>
    <property type="match status" value="1"/>
</dbReference>
<dbReference type="Proteomes" id="UP000587415">
    <property type="component" value="Unassembled WGS sequence"/>
</dbReference>
<gene>
    <name evidence="2" type="ORF">GGQ87_000066</name>
</gene>
<name>A0A7X5YHF8_9CAUL</name>
<dbReference type="AlphaFoldDB" id="A0A7X5YHF8"/>
<reference evidence="2 3" key="1">
    <citation type="submission" date="2020-03" db="EMBL/GenBank/DDBJ databases">
        <title>Genomic Encyclopedia of Type Strains, Phase IV (KMG-IV): sequencing the most valuable type-strain genomes for metagenomic binning, comparative biology and taxonomic classification.</title>
        <authorList>
            <person name="Goeker M."/>
        </authorList>
    </citation>
    <scope>NUCLEOTIDE SEQUENCE [LARGE SCALE GENOMIC DNA]</scope>
    <source>
        <strain evidence="2 3">DSM 4736</strain>
    </source>
</reference>
<evidence type="ECO:0000313" key="3">
    <source>
        <dbReference type="Proteomes" id="UP000587415"/>
    </source>
</evidence>
<feature type="domain" description="Beta-lactamase-related" evidence="1">
    <location>
        <begin position="27"/>
        <end position="404"/>
    </location>
</feature>
<evidence type="ECO:0000313" key="2">
    <source>
        <dbReference type="EMBL" id="NJC39808.1"/>
    </source>
</evidence>
<dbReference type="SUPFAM" id="SSF56601">
    <property type="entry name" value="beta-lactamase/transpeptidase-like"/>
    <property type="match status" value="1"/>
</dbReference>
<dbReference type="InterPro" id="IPR050789">
    <property type="entry name" value="Diverse_Enzym_Activities"/>
</dbReference>
<dbReference type="PANTHER" id="PTHR43283:SF3">
    <property type="entry name" value="BETA-LACTAMASE FAMILY PROTEIN (AFU_ORTHOLOGUE AFUA_5G07500)"/>
    <property type="match status" value="1"/>
</dbReference>
<evidence type="ECO:0000259" key="1">
    <source>
        <dbReference type="Pfam" id="PF00144"/>
    </source>
</evidence>
<dbReference type="EMBL" id="JAATJM010000001">
    <property type="protein sequence ID" value="NJC39808.1"/>
    <property type="molecule type" value="Genomic_DNA"/>
</dbReference>
<dbReference type="InterPro" id="IPR001466">
    <property type="entry name" value="Beta-lactam-related"/>
</dbReference>